<dbReference type="EMBL" id="SLXT01000014">
    <property type="protein sequence ID" value="TCP63862.1"/>
    <property type="molecule type" value="Genomic_DNA"/>
</dbReference>
<evidence type="ECO:0000313" key="2">
    <source>
        <dbReference type="Proteomes" id="UP000294813"/>
    </source>
</evidence>
<name>A0A4R2RJ62_9FIRM</name>
<sequence>MKNRRHELMCLLMQVAAELRWERAEAKHKEQHRKP</sequence>
<reference evidence="1 2" key="1">
    <citation type="submission" date="2019-03" db="EMBL/GenBank/DDBJ databases">
        <title>Genomic Encyclopedia of Type Strains, Phase IV (KMG-IV): sequencing the most valuable type-strain genomes for metagenomic binning, comparative biology and taxonomic classification.</title>
        <authorList>
            <person name="Goeker M."/>
        </authorList>
    </citation>
    <scope>NUCLEOTIDE SEQUENCE [LARGE SCALE GENOMIC DNA]</scope>
    <source>
        <strain evidence="1 2">DSM 11170</strain>
    </source>
</reference>
<comment type="caution">
    <text evidence="1">The sequence shown here is derived from an EMBL/GenBank/DDBJ whole genome shotgun (WGS) entry which is preliminary data.</text>
</comment>
<gene>
    <name evidence="1" type="ORF">EDD73_1149</name>
</gene>
<organism evidence="1 2">
    <name type="scientific">Heliophilum fasciatum</name>
    <dbReference type="NCBI Taxonomy" id="35700"/>
    <lineage>
        <taxon>Bacteria</taxon>
        <taxon>Bacillati</taxon>
        <taxon>Bacillota</taxon>
        <taxon>Clostridia</taxon>
        <taxon>Eubacteriales</taxon>
        <taxon>Heliobacteriaceae</taxon>
        <taxon>Heliophilum</taxon>
    </lineage>
</organism>
<accession>A0A4R2RJ62</accession>
<proteinExistence type="predicted"/>
<dbReference type="Proteomes" id="UP000294813">
    <property type="component" value="Unassembled WGS sequence"/>
</dbReference>
<evidence type="ECO:0000313" key="1">
    <source>
        <dbReference type="EMBL" id="TCP63862.1"/>
    </source>
</evidence>
<keyword evidence="2" id="KW-1185">Reference proteome</keyword>
<protein>
    <submittedName>
        <fullName evidence="1">Uncharacterized protein</fullName>
    </submittedName>
</protein>
<dbReference type="AlphaFoldDB" id="A0A4R2RJ62"/>